<dbReference type="CDD" id="cd15517">
    <property type="entry name" value="PHD_TCF19_like"/>
    <property type="match status" value="1"/>
</dbReference>
<gene>
    <name evidence="2" type="ORF">LNINA_LOCUS12199</name>
</gene>
<accession>A0AAV1JUI3</accession>
<feature type="region of interest" description="Disordered" evidence="1">
    <location>
        <begin position="178"/>
        <end position="209"/>
    </location>
</feature>
<feature type="compositionally biased region" description="Polar residues" evidence="1">
    <location>
        <begin position="256"/>
        <end position="267"/>
    </location>
</feature>
<protein>
    <recommendedName>
        <fullName evidence="4">Zinc finger PHD-type domain-containing protein</fullName>
    </recommendedName>
</protein>
<dbReference type="SUPFAM" id="SSF57903">
    <property type="entry name" value="FYVE/PHD zinc finger"/>
    <property type="match status" value="1"/>
</dbReference>
<evidence type="ECO:0000313" key="2">
    <source>
        <dbReference type="EMBL" id="CAK1553185.1"/>
    </source>
</evidence>
<feature type="compositionally biased region" description="Basic residues" evidence="1">
    <location>
        <begin position="225"/>
        <end position="244"/>
    </location>
</feature>
<dbReference type="InterPro" id="IPR011011">
    <property type="entry name" value="Znf_FYVE_PHD"/>
</dbReference>
<dbReference type="EMBL" id="CAVLEF010000215">
    <property type="protein sequence ID" value="CAK1553185.1"/>
    <property type="molecule type" value="Genomic_DNA"/>
</dbReference>
<organism evidence="2 3">
    <name type="scientific">Leptosia nina</name>
    <dbReference type="NCBI Taxonomy" id="320188"/>
    <lineage>
        <taxon>Eukaryota</taxon>
        <taxon>Metazoa</taxon>
        <taxon>Ecdysozoa</taxon>
        <taxon>Arthropoda</taxon>
        <taxon>Hexapoda</taxon>
        <taxon>Insecta</taxon>
        <taxon>Pterygota</taxon>
        <taxon>Neoptera</taxon>
        <taxon>Endopterygota</taxon>
        <taxon>Lepidoptera</taxon>
        <taxon>Glossata</taxon>
        <taxon>Ditrysia</taxon>
        <taxon>Papilionoidea</taxon>
        <taxon>Pieridae</taxon>
        <taxon>Pierinae</taxon>
        <taxon>Leptosia</taxon>
    </lineage>
</organism>
<comment type="caution">
    <text evidence="2">The sequence shown here is derived from an EMBL/GenBank/DDBJ whole genome shotgun (WGS) entry which is preliminary data.</text>
</comment>
<sequence>MFNKDETMMTNDNNHPVPLSEVGSEGLTSEDNTHTRSSAPTPEQSLSQQMQLFYHGCWHYNSRNWLTARLSSWLTLTLTPRKQTLKASQMTWPQIKELLLAKFAKPMMLQDHFDLIIRFQVGAKETATEAAIRLWNIIRRIPRTEMLEDITTGFVSIQLHHTSNDSLAVQYGEEVSLESTPLNTDSNSWMPVDNNNDPLSSNNTVHSCQQDNDKEYQSLTDIHQNGKRKEWKGKGQGKKTKVQKKGPEKAKRQVLQELQQNETSVSDVGTDDLCQDDENDDAEDAGNRCLVCNEFGRNNEMWYRCTSCGLWAHAECTGWESADGYVCDEC</sequence>
<feature type="region of interest" description="Disordered" evidence="1">
    <location>
        <begin position="223"/>
        <end position="284"/>
    </location>
</feature>
<evidence type="ECO:0000313" key="3">
    <source>
        <dbReference type="Proteomes" id="UP001497472"/>
    </source>
</evidence>
<feature type="region of interest" description="Disordered" evidence="1">
    <location>
        <begin position="1"/>
        <end position="44"/>
    </location>
</feature>
<proteinExistence type="predicted"/>
<reference evidence="2 3" key="1">
    <citation type="submission" date="2023-11" db="EMBL/GenBank/DDBJ databases">
        <authorList>
            <person name="Okamura Y."/>
        </authorList>
    </citation>
    <scope>NUCLEOTIDE SEQUENCE [LARGE SCALE GENOMIC DNA]</scope>
</reference>
<name>A0AAV1JUI3_9NEOP</name>
<evidence type="ECO:0000256" key="1">
    <source>
        <dbReference type="SAM" id="MobiDB-lite"/>
    </source>
</evidence>
<dbReference type="AlphaFoldDB" id="A0AAV1JUI3"/>
<dbReference type="Proteomes" id="UP001497472">
    <property type="component" value="Unassembled WGS sequence"/>
</dbReference>
<feature type="compositionally biased region" description="Acidic residues" evidence="1">
    <location>
        <begin position="269"/>
        <end position="284"/>
    </location>
</feature>
<evidence type="ECO:0008006" key="4">
    <source>
        <dbReference type="Google" id="ProtNLM"/>
    </source>
</evidence>
<keyword evidence="3" id="KW-1185">Reference proteome</keyword>
<feature type="compositionally biased region" description="Polar residues" evidence="1">
    <location>
        <begin position="26"/>
        <end position="44"/>
    </location>
</feature>